<evidence type="ECO:0000256" key="8">
    <source>
        <dbReference type="SAM" id="Coils"/>
    </source>
</evidence>
<feature type="compositionally biased region" description="Low complexity" evidence="9">
    <location>
        <begin position="410"/>
        <end position="424"/>
    </location>
</feature>
<feature type="region of interest" description="Disordered" evidence="9">
    <location>
        <begin position="1165"/>
        <end position="1185"/>
    </location>
</feature>
<evidence type="ECO:0000256" key="3">
    <source>
        <dbReference type="ARBA" id="ARBA00022443"/>
    </source>
</evidence>
<dbReference type="InterPro" id="IPR001452">
    <property type="entry name" value="SH3_domain"/>
</dbReference>
<dbReference type="SMART" id="SM00721">
    <property type="entry name" value="BAR"/>
    <property type="match status" value="1"/>
</dbReference>
<feature type="region of interest" description="Disordered" evidence="9">
    <location>
        <begin position="378"/>
        <end position="503"/>
    </location>
</feature>
<dbReference type="Proteomes" id="UP001557470">
    <property type="component" value="Unassembled WGS sequence"/>
</dbReference>
<dbReference type="SMART" id="SM00326">
    <property type="entry name" value="SH3"/>
    <property type="match status" value="1"/>
</dbReference>
<feature type="region of interest" description="Disordered" evidence="9">
    <location>
        <begin position="759"/>
        <end position="812"/>
    </location>
</feature>
<keyword evidence="4" id="KW-0963">Cytoplasm</keyword>
<evidence type="ECO:0000256" key="2">
    <source>
        <dbReference type="ARBA" id="ARBA00004496"/>
    </source>
</evidence>
<dbReference type="InterPro" id="IPR004148">
    <property type="entry name" value="BAR_dom"/>
</dbReference>
<dbReference type="PANTHER" id="PTHR46514:SF2">
    <property type="entry name" value="AMPHIPHYSIN"/>
    <property type="match status" value="1"/>
</dbReference>
<dbReference type="GO" id="GO:0012505">
    <property type="term" value="C:endomembrane system"/>
    <property type="evidence" value="ECO:0007669"/>
    <property type="project" value="UniProtKB-SubCell"/>
</dbReference>
<dbReference type="Pfam" id="PF03114">
    <property type="entry name" value="BAR"/>
    <property type="match status" value="1"/>
</dbReference>
<dbReference type="PANTHER" id="PTHR46514">
    <property type="entry name" value="AMPHIPHYSIN"/>
    <property type="match status" value="1"/>
</dbReference>
<dbReference type="GO" id="GO:0005737">
    <property type="term" value="C:cytoplasm"/>
    <property type="evidence" value="ECO:0007669"/>
    <property type="project" value="UniProtKB-SubCell"/>
</dbReference>
<dbReference type="SUPFAM" id="SSF50044">
    <property type="entry name" value="SH3-domain"/>
    <property type="match status" value="1"/>
</dbReference>
<feature type="compositionally biased region" description="Polar residues" evidence="9">
    <location>
        <begin position="698"/>
        <end position="731"/>
    </location>
</feature>
<evidence type="ECO:0000313" key="13">
    <source>
        <dbReference type="Proteomes" id="UP001557470"/>
    </source>
</evidence>
<protein>
    <recommendedName>
        <fullName evidence="14">Amphiphysin</fullName>
    </recommendedName>
</protein>
<accession>A0ABD0WQM9</accession>
<dbReference type="Gene3D" id="2.30.30.40">
    <property type="entry name" value="SH3 Domains"/>
    <property type="match status" value="1"/>
</dbReference>
<feature type="region of interest" description="Disordered" evidence="9">
    <location>
        <begin position="519"/>
        <end position="643"/>
    </location>
</feature>
<evidence type="ECO:0000259" key="10">
    <source>
        <dbReference type="PROSITE" id="PS50002"/>
    </source>
</evidence>
<feature type="region of interest" description="Disordered" evidence="9">
    <location>
        <begin position="327"/>
        <end position="363"/>
    </location>
</feature>
<keyword evidence="3 7" id="KW-0728">SH3 domain</keyword>
<feature type="domain" description="BAR" evidence="11">
    <location>
        <begin position="24"/>
        <end position="240"/>
    </location>
</feature>
<evidence type="ECO:0000256" key="6">
    <source>
        <dbReference type="ARBA" id="ARBA00023136"/>
    </source>
</evidence>
<keyword evidence="5 8" id="KW-0175">Coiled coil</keyword>
<keyword evidence="6" id="KW-0472">Membrane</keyword>
<proteinExistence type="predicted"/>
<comment type="caution">
    <text evidence="12">The sequence shown here is derived from an EMBL/GenBank/DDBJ whole genome shotgun (WGS) entry which is preliminary data.</text>
</comment>
<feature type="region of interest" description="Disordered" evidence="9">
    <location>
        <begin position="1083"/>
        <end position="1113"/>
    </location>
</feature>
<feature type="compositionally biased region" description="Polar residues" evidence="9">
    <location>
        <begin position="791"/>
        <end position="809"/>
    </location>
</feature>
<dbReference type="PRINTS" id="PR01251">
    <property type="entry name" value="AMPHIPHYSIN"/>
</dbReference>
<dbReference type="PRINTS" id="PR00452">
    <property type="entry name" value="SH3DOMAIN"/>
</dbReference>
<sequence>MAEIKTGIFAKNVQKRLSRAQEKVLQKLGKADETKDDHFDQAVQNFKRQETEGSRLQREMKAYLAAVKAMQQASMNLTESLHEVYEPDWHGKDDVLSIGKNCDVLWEDFHQKLVDSSLSTLETYLQQFPDLKIRVAKRSRKLIDYDSARHHLETIQAVANRSDRKVTKAEEELKKAQKVFDELNIGLQDELPTLWDSRVGFYVNTFKNVTSLEAKFHREISVLCKQLYEVMTKLGEQHSDKMFTIQGAPSDSGPLRLSRAPSPPDSDSDESPGTTSNHMLAPVSPSPPRPKSPSVQFKKGPPVPPPPKTPTKELHQEQIIDLFGGQFLPAASPSQPNERPGESLLDMDFDPFKPDSNAPIGQAASPLAQQLPWDLWTGNAEPVQPAGESGFANDWAADFSMVPENGDSVPPASEPAAEELPAAAGQDEAQSWPTEAGEAQSWPTEAGEAQSWPVEAGKAQSWPAEAGEAQSWPAEAGEAAEQPLGTKPNTAEDEVSSWDPNPHLTPNCGTCAVGGNHPAPHGGSLGWGSGEERPGEVESAEGLEPGWGESQGGSEPGEAGWRERRRSTPGLRVTNEYGQVIVDTPEGSEPGLYLARSEGREGFGSGSEYETADEWGDAAGQNGGWASTDEDQDAVQDQSLIDTTTDQGGLFAWGIDPASTIQEQNVASTIQEQNVASSIQEPNVASTIQEPNVASTIQEPNVASTEQEPNAASTIQEPNVASTIQEPNLASTEEEPNAASIIQELNAASTEKKQYVASTVQEPNVASTEEEQYVASTEEEQYVASTEEEQNVASTVQEQNSASTVQDPNASADDAGFAADWIQPIKQAAVQSYQKEQADSDATSVPEQGNTEEQIIGFGADPFAEISGGGGFASDPFAATPGGFASDPFAELHSGFNSDPFAESQGGGGEVGFVTDPFAETTRESMAGWAADPFANNDSAQWAGFPAPSAETGGATATGSWQEVSDCGDFFSTTGSSSQAGSLFASFPGPRFPVAKDGVVRRAHKEPESSDLSEDEVANRRYGKLYQEIDTEKEEVTNNVINGFPQMEATAPTFVADFDKLNESQAIEAPEAVVIPAEIAGASESPGAESQVALDAGEIQEPAPSTGEDEVAAMQETAAPTGEVEVAEGATSPKEEKLAESVLNMAEVKESPVEEILTVVAEQDENIKESAESNAGTAEAEPNEEKMPIPSVVIEPASSNEGDDDRDIIDIISPTTISNNGVISDSQMSKNVNACDGAPGLPPGYLYKVETLHDFEAANSDELDLKKGDVVLVVPTATPEDQDAGWLTGFKEEDWGHLGAGAHQGLFPENFTQRLE</sequence>
<feature type="coiled-coil region" evidence="8">
    <location>
        <begin position="152"/>
        <end position="186"/>
    </location>
</feature>
<dbReference type="InterPro" id="IPR003017">
    <property type="entry name" value="Amphiphysin_1"/>
</dbReference>
<dbReference type="CDD" id="cd07611">
    <property type="entry name" value="BAR_Amphiphysin_I_II"/>
    <property type="match status" value="1"/>
</dbReference>
<dbReference type="PRINTS" id="PR01252">
    <property type="entry name" value="AMPHIPHYSIN1"/>
</dbReference>
<dbReference type="InterPro" id="IPR003005">
    <property type="entry name" value="Amphiphysin"/>
</dbReference>
<keyword evidence="13" id="KW-1185">Reference proteome</keyword>
<evidence type="ECO:0000313" key="12">
    <source>
        <dbReference type="EMBL" id="KAL0966597.1"/>
    </source>
</evidence>
<dbReference type="FunFam" id="1.20.1270.60:FF:000013">
    <property type="entry name" value="Amphiphysin isoform 2"/>
    <property type="match status" value="1"/>
</dbReference>
<organism evidence="12 13">
    <name type="scientific">Umbra pygmaea</name>
    <name type="common">Eastern mudminnow</name>
    <dbReference type="NCBI Taxonomy" id="75934"/>
    <lineage>
        <taxon>Eukaryota</taxon>
        <taxon>Metazoa</taxon>
        <taxon>Chordata</taxon>
        <taxon>Craniata</taxon>
        <taxon>Vertebrata</taxon>
        <taxon>Euteleostomi</taxon>
        <taxon>Actinopterygii</taxon>
        <taxon>Neopterygii</taxon>
        <taxon>Teleostei</taxon>
        <taxon>Protacanthopterygii</taxon>
        <taxon>Esociformes</taxon>
        <taxon>Umbridae</taxon>
        <taxon>Umbra</taxon>
    </lineage>
</organism>
<feature type="compositionally biased region" description="Acidic residues" evidence="9">
    <location>
        <begin position="768"/>
        <end position="790"/>
    </location>
</feature>
<gene>
    <name evidence="12" type="ORF">UPYG_G00297230</name>
</gene>
<dbReference type="InterPro" id="IPR036028">
    <property type="entry name" value="SH3-like_dom_sf"/>
</dbReference>
<evidence type="ECO:0000256" key="4">
    <source>
        <dbReference type="ARBA" id="ARBA00022490"/>
    </source>
</evidence>
<evidence type="ECO:0000256" key="1">
    <source>
        <dbReference type="ARBA" id="ARBA00004308"/>
    </source>
</evidence>
<evidence type="ECO:0000256" key="7">
    <source>
        <dbReference type="PROSITE-ProRule" id="PRU00192"/>
    </source>
</evidence>
<dbReference type="PROSITE" id="PS50002">
    <property type="entry name" value="SH3"/>
    <property type="match status" value="1"/>
</dbReference>
<name>A0ABD0WQM9_UMBPY</name>
<dbReference type="SUPFAM" id="SSF103657">
    <property type="entry name" value="BAR/IMD domain-like"/>
    <property type="match status" value="1"/>
</dbReference>
<evidence type="ECO:0000256" key="9">
    <source>
        <dbReference type="SAM" id="MobiDB-lite"/>
    </source>
</evidence>
<feature type="domain" description="SH3" evidence="10">
    <location>
        <begin position="1244"/>
        <end position="1316"/>
    </location>
</feature>
<evidence type="ECO:0000259" key="11">
    <source>
        <dbReference type="PROSITE" id="PS51021"/>
    </source>
</evidence>
<evidence type="ECO:0000256" key="5">
    <source>
        <dbReference type="ARBA" id="ARBA00023054"/>
    </source>
</evidence>
<comment type="subcellular location">
    <subcellularLocation>
        <location evidence="2">Cytoplasm</location>
    </subcellularLocation>
    <subcellularLocation>
        <location evidence="1">Endomembrane system</location>
    </subcellularLocation>
</comment>
<dbReference type="EMBL" id="JAGEUA010000009">
    <property type="protein sequence ID" value="KAL0966597.1"/>
    <property type="molecule type" value="Genomic_DNA"/>
</dbReference>
<dbReference type="Gene3D" id="1.20.1270.60">
    <property type="entry name" value="Arfaptin homology (AH) domain/BAR domain"/>
    <property type="match status" value="1"/>
</dbReference>
<feature type="region of interest" description="Disordered" evidence="9">
    <location>
        <begin position="698"/>
        <end position="737"/>
    </location>
</feature>
<reference evidence="12 13" key="1">
    <citation type="submission" date="2024-06" db="EMBL/GenBank/DDBJ databases">
        <authorList>
            <person name="Pan Q."/>
            <person name="Wen M."/>
            <person name="Jouanno E."/>
            <person name="Zahm M."/>
            <person name="Klopp C."/>
            <person name="Cabau C."/>
            <person name="Louis A."/>
            <person name="Berthelot C."/>
            <person name="Parey E."/>
            <person name="Roest Crollius H."/>
            <person name="Montfort J."/>
            <person name="Robinson-Rechavi M."/>
            <person name="Bouchez O."/>
            <person name="Lampietro C."/>
            <person name="Lopez Roques C."/>
            <person name="Donnadieu C."/>
            <person name="Postlethwait J."/>
            <person name="Bobe J."/>
            <person name="Verreycken H."/>
            <person name="Guiguen Y."/>
        </authorList>
    </citation>
    <scope>NUCLEOTIDE SEQUENCE [LARGE SCALE GENOMIC DNA]</scope>
    <source>
        <strain evidence="12">Up_M1</strain>
        <tissue evidence="12">Testis</tissue>
    </source>
</reference>
<dbReference type="PROSITE" id="PS51021">
    <property type="entry name" value="BAR"/>
    <property type="match status" value="1"/>
</dbReference>
<dbReference type="InterPro" id="IPR027267">
    <property type="entry name" value="AH/BAR_dom_sf"/>
</dbReference>
<evidence type="ECO:0008006" key="14">
    <source>
        <dbReference type="Google" id="ProtNLM"/>
    </source>
</evidence>
<feature type="region of interest" description="Disordered" evidence="9">
    <location>
        <begin position="244"/>
        <end position="314"/>
    </location>
</feature>